<dbReference type="RefSeq" id="WP_120240763.1">
    <property type="nucleotide sequence ID" value="NZ_RAPQ01000010.1"/>
</dbReference>
<dbReference type="EMBL" id="RAPQ01000010">
    <property type="protein sequence ID" value="RKE00016.1"/>
    <property type="molecule type" value="Genomic_DNA"/>
</dbReference>
<dbReference type="PANTHER" id="PTHR47053:SF1">
    <property type="entry name" value="MUREIN DD-ENDOPEPTIDASE MEPH-RELATED"/>
    <property type="match status" value="1"/>
</dbReference>
<evidence type="ECO:0000313" key="6">
    <source>
        <dbReference type="EMBL" id="RKE00016.1"/>
    </source>
</evidence>
<evidence type="ECO:0000259" key="5">
    <source>
        <dbReference type="PROSITE" id="PS51935"/>
    </source>
</evidence>
<dbReference type="Pfam" id="PF08239">
    <property type="entry name" value="SH3_3"/>
    <property type="match status" value="1"/>
</dbReference>
<dbReference type="InterPro" id="IPR003646">
    <property type="entry name" value="SH3-like_bac-type"/>
</dbReference>
<dbReference type="GO" id="GO:0006508">
    <property type="term" value="P:proteolysis"/>
    <property type="evidence" value="ECO:0007669"/>
    <property type="project" value="UniProtKB-KW"/>
</dbReference>
<comment type="similarity">
    <text evidence="1">Belongs to the peptidase C40 family.</text>
</comment>
<accession>A0A419WX51</accession>
<comment type="caution">
    <text evidence="6">The sequence shown here is derived from an EMBL/GenBank/DDBJ whole genome shotgun (WGS) entry which is preliminary data.</text>
</comment>
<dbReference type="Pfam" id="PF00877">
    <property type="entry name" value="NLPC_P60"/>
    <property type="match status" value="1"/>
</dbReference>
<proteinExistence type="inferred from homology"/>
<keyword evidence="4" id="KW-0788">Thiol protease</keyword>
<evidence type="ECO:0000256" key="2">
    <source>
        <dbReference type="ARBA" id="ARBA00022670"/>
    </source>
</evidence>
<dbReference type="InterPro" id="IPR038765">
    <property type="entry name" value="Papain-like_cys_pep_sf"/>
</dbReference>
<dbReference type="Gene3D" id="3.90.1720.10">
    <property type="entry name" value="endopeptidase domain like (from Nostoc punctiforme)"/>
    <property type="match status" value="1"/>
</dbReference>
<dbReference type="InterPro" id="IPR051202">
    <property type="entry name" value="Peptidase_C40"/>
</dbReference>
<keyword evidence="3" id="KW-0378">Hydrolase</keyword>
<evidence type="ECO:0000313" key="7">
    <source>
        <dbReference type="Proteomes" id="UP000284531"/>
    </source>
</evidence>
<gene>
    <name evidence="6" type="ORF">BXY64_3006</name>
</gene>
<dbReference type="PROSITE" id="PS51257">
    <property type="entry name" value="PROKAR_LIPOPROTEIN"/>
    <property type="match status" value="1"/>
</dbReference>
<dbReference type="OrthoDB" id="9813368at2"/>
<dbReference type="InterPro" id="IPR000064">
    <property type="entry name" value="NLP_P60_dom"/>
</dbReference>
<evidence type="ECO:0000256" key="1">
    <source>
        <dbReference type="ARBA" id="ARBA00007074"/>
    </source>
</evidence>
<dbReference type="SUPFAM" id="SSF54001">
    <property type="entry name" value="Cysteine proteinases"/>
    <property type="match status" value="1"/>
</dbReference>
<dbReference type="GO" id="GO:0008234">
    <property type="term" value="F:cysteine-type peptidase activity"/>
    <property type="evidence" value="ECO:0007669"/>
    <property type="project" value="UniProtKB-KW"/>
</dbReference>
<dbReference type="PANTHER" id="PTHR47053">
    <property type="entry name" value="MUREIN DD-ENDOPEPTIDASE MEPH-RELATED"/>
    <property type="match status" value="1"/>
</dbReference>
<keyword evidence="2" id="KW-0645">Protease</keyword>
<dbReference type="PROSITE" id="PS51935">
    <property type="entry name" value="NLPC_P60"/>
    <property type="match status" value="1"/>
</dbReference>
<protein>
    <submittedName>
        <fullName evidence="6">SH3 domain-containing protein</fullName>
    </submittedName>
</protein>
<dbReference type="Proteomes" id="UP000284531">
    <property type="component" value="Unassembled WGS sequence"/>
</dbReference>
<evidence type="ECO:0000256" key="4">
    <source>
        <dbReference type="ARBA" id="ARBA00022807"/>
    </source>
</evidence>
<evidence type="ECO:0000256" key="3">
    <source>
        <dbReference type="ARBA" id="ARBA00022801"/>
    </source>
</evidence>
<feature type="domain" description="NlpC/P60" evidence="5">
    <location>
        <begin position="240"/>
        <end position="374"/>
    </location>
</feature>
<reference evidence="6 7" key="1">
    <citation type="submission" date="2018-09" db="EMBL/GenBank/DDBJ databases">
        <title>Genomic Encyclopedia of Archaeal and Bacterial Type Strains, Phase II (KMG-II): from individual species to whole genera.</title>
        <authorList>
            <person name="Goeker M."/>
        </authorList>
    </citation>
    <scope>NUCLEOTIDE SEQUENCE [LARGE SCALE GENOMIC DNA]</scope>
    <source>
        <strain evidence="6 7">DSM 21950</strain>
    </source>
</reference>
<keyword evidence="7" id="KW-1185">Reference proteome</keyword>
<name>A0A419WX51_9BACT</name>
<dbReference type="Gene3D" id="2.30.30.40">
    <property type="entry name" value="SH3 Domains"/>
    <property type="match status" value="2"/>
</dbReference>
<dbReference type="AlphaFoldDB" id="A0A419WX51"/>
<sequence length="391" mass="44263">MKYTYYILMILMLFACGSKDDAIQKANKLSQEIGKCFAPDRREAIYTTSFSMSSNGSLVVSGETSLPEAKLALFSSLEGLNVHLVDSLVLLPKDKMGNKIWGLINLSVVNLRSQPKHSAELVSQAIMGAPVKILNKKNSWYQIQTPDKYIAWVDEAALNLRTKEEMTNWRNARRVIFQSHFQIAKDEQGKEIITDIVAGSILEVQSENSKYLLLNLPDKREIRLNKTDCIDFDLWKSKEIKEPSMLTQLAKEFMGRPYLWGGTSSKGVDCSGFVKSVYFMNGIILARDASLQFLHGDTISPEQGFENLAEGDLVFFGRKATENHKQKVTHVGMYIRDGEFIHSSGRVKINSFDPEAKNFSNYRTVSWLGGRRVLNRIGEEGIIKVSEHPWY</sequence>
<organism evidence="6 7">
    <name type="scientific">Marinifilum flexuosum</name>
    <dbReference type="NCBI Taxonomy" id="1117708"/>
    <lineage>
        <taxon>Bacteria</taxon>
        <taxon>Pseudomonadati</taxon>
        <taxon>Bacteroidota</taxon>
        <taxon>Bacteroidia</taxon>
        <taxon>Marinilabiliales</taxon>
        <taxon>Marinifilaceae</taxon>
    </lineage>
</organism>